<organism evidence="1 2">
    <name type="scientific">Shinella yambaruensis</name>
    <dbReference type="NCBI Taxonomy" id="415996"/>
    <lineage>
        <taxon>Bacteria</taxon>
        <taxon>Pseudomonadati</taxon>
        <taxon>Pseudomonadota</taxon>
        <taxon>Alphaproteobacteria</taxon>
        <taxon>Hyphomicrobiales</taxon>
        <taxon>Rhizobiaceae</taxon>
        <taxon>Shinella</taxon>
    </lineage>
</organism>
<protein>
    <submittedName>
        <fullName evidence="1">Uncharacterized protein</fullName>
    </submittedName>
</protein>
<evidence type="ECO:0000313" key="2">
    <source>
        <dbReference type="Proteomes" id="UP001156702"/>
    </source>
</evidence>
<sequence>MVVPTRLAKRTRAGELSPARLECVAVGDPEASVSLIMGAFSWFLKLSWEAAAVYYANRAVSETTKVRRPAKNRTFRALEALPAFTRGLRPWARLPVPL</sequence>
<comment type="caution">
    <text evidence="1">The sequence shown here is derived from an EMBL/GenBank/DDBJ whole genome shotgun (WGS) entry which is preliminary data.</text>
</comment>
<name>A0ABQ5ZPX8_9HYPH</name>
<dbReference type="EMBL" id="BSOP01000043">
    <property type="protein sequence ID" value="GLR53809.1"/>
    <property type="molecule type" value="Genomic_DNA"/>
</dbReference>
<proteinExistence type="predicted"/>
<gene>
    <name evidence="1" type="ORF">GCM10007923_50250</name>
</gene>
<accession>A0ABQ5ZPX8</accession>
<evidence type="ECO:0000313" key="1">
    <source>
        <dbReference type="EMBL" id="GLR53809.1"/>
    </source>
</evidence>
<dbReference type="Proteomes" id="UP001156702">
    <property type="component" value="Unassembled WGS sequence"/>
</dbReference>
<keyword evidence="2" id="KW-1185">Reference proteome</keyword>
<reference evidence="2" key="1">
    <citation type="journal article" date="2019" name="Int. J. Syst. Evol. Microbiol.">
        <title>The Global Catalogue of Microorganisms (GCM) 10K type strain sequencing project: providing services to taxonomists for standard genome sequencing and annotation.</title>
        <authorList>
            <consortium name="The Broad Institute Genomics Platform"/>
            <consortium name="The Broad Institute Genome Sequencing Center for Infectious Disease"/>
            <person name="Wu L."/>
            <person name="Ma J."/>
        </authorList>
    </citation>
    <scope>NUCLEOTIDE SEQUENCE [LARGE SCALE GENOMIC DNA]</scope>
    <source>
        <strain evidence="2">NBRC 102122</strain>
    </source>
</reference>